<reference evidence="1" key="1">
    <citation type="submission" date="2018-01" db="EMBL/GenBank/DDBJ databases">
        <title>Genome sequnecing of Lactobacillus formosensis KACC 18721.</title>
        <authorList>
            <person name="Kim S.-J."/>
            <person name="Heo J."/>
        </authorList>
    </citation>
    <scope>NUCLEOTIDE SEQUENCE</scope>
    <source>
        <strain evidence="1">KACC 18721</strain>
    </source>
</reference>
<dbReference type="Pfam" id="PF13242">
    <property type="entry name" value="Hydrolase_like"/>
    <property type="match status" value="1"/>
</dbReference>
<accession>A0A2P4R834</accession>
<dbReference type="NCBIfam" id="TIGR01668">
    <property type="entry name" value="YqeG_hyp_ppase"/>
    <property type="match status" value="1"/>
</dbReference>
<dbReference type="PANTHER" id="PTHR19288:SF25">
    <property type="entry name" value="PHOSPHATIDYLGLYCEROPHOSPHATASE GEP4, MITOCHONDRIAL"/>
    <property type="match status" value="1"/>
</dbReference>
<dbReference type="InterPro" id="IPR023214">
    <property type="entry name" value="HAD_sf"/>
</dbReference>
<dbReference type="Gene3D" id="3.40.50.1000">
    <property type="entry name" value="HAD superfamily/HAD-like"/>
    <property type="match status" value="1"/>
</dbReference>
<name>A0A2P4R834_9LACO</name>
<protein>
    <submittedName>
        <fullName evidence="1">YqeG family HAD IIIA-type phosphatase</fullName>
    </submittedName>
</protein>
<dbReference type="InterPro" id="IPR006549">
    <property type="entry name" value="HAD-SF_hydro_IIIA"/>
</dbReference>
<dbReference type="NCBIfam" id="TIGR01662">
    <property type="entry name" value="HAD-SF-IIIA"/>
    <property type="match status" value="1"/>
</dbReference>
<comment type="caution">
    <text evidence="1">The sequence shown here is derived from an EMBL/GenBank/DDBJ whole genome shotgun (WGS) entry which is preliminary data.</text>
</comment>
<dbReference type="GO" id="GO:0008962">
    <property type="term" value="F:phosphatidylglycerophosphatase activity"/>
    <property type="evidence" value="ECO:0007669"/>
    <property type="project" value="InterPro"/>
</dbReference>
<proteinExistence type="predicted"/>
<organism evidence="1">
    <name type="scientific">Companilactobacillus formosensis</name>
    <dbReference type="NCBI Taxonomy" id="1617889"/>
    <lineage>
        <taxon>Bacteria</taxon>
        <taxon>Bacillati</taxon>
        <taxon>Bacillota</taxon>
        <taxon>Bacilli</taxon>
        <taxon>Lactobacillales</taxon>
        <taxon>Lactobacillaceae</taxon>
        <taxon>Companilactobacillus</taxon>
    </lineage>
</organism>
<dbReference type="Pfam" id="PF08282">
    <property type="entry name" value="Hydrolase_3"/>
    <property type="match status" value="1"/>
</dbReference>
<gene>
    <name evidence="1" type="ORF">C2R26_03645</name>
</gene>
<dbReference type="EMBL" id="PPWZ01000022">
    <property type="protein sequence ID" value="POH37326.1"/>
    <property type="molecule type" value="Genomic_DNA"/>
</dbReference>
<dbReference type="SUPFAM" id="SSF56784">
    <property type="entry name" value="HAD-like"/>
    <property type="match status" value="1"/>
</dbReference>
<dbReference type="PANTHER" id="PTHR19288">
    <property type="entry name" value="4-NITROPHENYLPHOSPHATASE-RELATED"/>
    <property type="match status" value="1"/>
</dbReference>
<dbReference type="GO" id="GO:0005737">
    <property type="term" value="C:cytoplasm"/>
    <property type="evidence" value="ECO:0007669"/>
    <property type="project" value="TreeGrafter"/>
</dbReference>
<dbReference type="AlphaFoldDB" id="A0A2P4R834"/>
<sequence length="175" mass="20315">MFKPDIMLDKITDIEVSDLKKLNITTIMTDLDNTLLPWNSNKYDLSLRKWLNQMAQNGIEVMIVSNNSYDRVEKAVKELPVSIVARAVKPLPFVIMNHIKEEKIDPEHVLFVGDQVMTDVLAGNMAKLTTVLVKPLVNTDAKKTRVNRFFERPILKIMQMRDKNLYWKDSLNDRK</sequence>
<evidence type="ECO:0000313" key="1">
    <source>
        <dbReference type="EMBL" id="POH37326.1"/>
    </source>
</evidence>
<dbReference type="InterPro" id="IPR010021">
    <property type="entry name" value="PGPP1/Gep4"/>
</dbReference>
<dbReference type="InterPro" id="IPR036412">
    <property type="entry name" value="HAD-like_sf"/>
</dbReference>